<evidence type="ECO:0000256" key="3">
    <source>
        <dbReference type="ARBA" id="ARBA00004760"/>
    </source>
</evidence>
<evidence type="ECO:0000256" key="12">
    <source>
        <dbReference type="ARBA" id="ARBA00023239"/>
    </source>
</evidence>
<evidence type="ECO:0000256" key="15">
    <source>
        <dbReference type="RuleBase" id="RU000382"/>
    </source>
</evidence>
<dbReference type="InterPro" id="IPR015421">
    <property type="entry name" value="PyrdxlP-dep_Trfase_major"/>
</dbReference>
<accession>A0A5B8Y1K7</accession>
<dbReference type="GO" id="GO:0016020">
    <property type="term" value="C:membrane"/>
    <property type="evidence" value="ECO:0007669"/>
    <property type="project" value="GOC"/>
</dbReference>
<feature type="modified residue" description="N6-(pyridoxal phosphate)lysine" evidence="14">
    <location>
        <position position="245"/>
    </location>
</feature>
<evidence type="ECO:0000256" key="2">
    <source>
        <dbReference type="ARBA" id="ARBA00004389"/>
    </source>
</evidence>
<evidence type="ECO:0000256" key="10">
    <source>
        <dbReference type="ARBA" id="ARBA00023098"/>
    </source>
</evidence>
<evidence type="ECO:0000256" key="11">
    <source>
        <dbReference type="ARBA" id="ARBA00023136"/>
    </source>
</evidence>
<dbReference type="Gene3D" id="3.40.640.10">
    <property type="entry name" value="Type I PLP-dependent aspartate aminotransferase-like (Major domain)"/>
    <property type="match status" value="1"/>
</dbReference>
<proteinExistence type="inferred from homology"/>
<keyword evidence="16" id="KW-0032">Aminotransferase</keyword>
<evidence type="ECO:0000256" key="6">
    <source>
        <dbReference type="ARBA" id="ARBA00022824"/>
    </source>
</evidence>
<comment type="pathway">
    <text evidence="3">Lipid metabolism; sphingolipid metabolism.</text>
</comment>
<evidence type="ECO:0000256" key="1">
    <source>
        <dbReference type="ARBA" id="ARBA00001933"/>
    </source>
</evidence>
<evidence type="ECO:0000256" key="4">
    <source>
        <dbReference type="ARBA" id="ARBA00004991"/>
    </source>
</evidence>
<dbReference type="Proteomes" id="UP000315995">
    <property type="component" value="Chromosome"/>
</dbReference>
<dbReference type="GO" id="GO:0008483">
    <property type="term" value="F:transaminase activity"/>
    <property type="evidence" value="ECO:0007669"/>
    <property type="project" value="UniProtKB-KW"/>
</dbReference>
<protein>
    <submittedName>
        <fullName evidence="16">Aspartate aminotransferase family protein</fullName>
    </submittedName>
</protein>
<evidence type="ECO:0000256" key="5">
    <source>
        <dbReference type="ARBA" id="ARBA00022692"/>
    </source>
</evidence>
<evidence type="ECO:0000313" key="17">
    <source>
        <dbReference type="Proteomes" id="UP000315995"/>
    </source>
</evidence>
<keyword evidence="7 14" id="KW-0663">Pyridoxal phosphate</keyword>
<accession>A0A4Y6PQK4</accession>
<comment type="cofactor">
    <cofactor evidence="1 14 15">
        <name>pyridoxal 5'-phosphate</name>
        <dbReference type="ChEBI" id="CHEBI:597326"/>
    </cofactor>
</comment>
<evidence type="ECO:0000256" key="7">
    <source>
        <dbReference type="ARBA" id="ARBA00022898"/>
    </source>
</evidence>
<keyword evidence="12 15" id="KW-0456">Lyase</keyword>
<dbReference type="Pfam" id="PF00282">
    <property type="entry name" value="Pyridoxal_deC"/>
    <property type="match status" value="1"/>
</dbReference>
<evidence type="ECO:0000256" key="8">
    <source>
        <dbReference type="ARBA" id="ARBA00022919"/>
    </source>
</evidence>
<dbReference type="EMBL" id="CP041186">
    <property type="protein sequence ID" value="QDG50604.1"/>
    <property type="molecule type" value="Genomic_DNA"/>
</dbReference>
<dbReference type="SUPFAM" id="SSF53383">
    <property type="entry name" value="PLP-dependent transferases"/>
    <property type="match status" value="1"/>
</dbReference>
<organism evidence="16 17">
    <name type="scientific">Persicimonas caeni</name>
    <dbReference type="NCBI Taxonomy" id="2292766"/>
    <lineage>
        <taxon>Bacteria</taxon>
        <taxon>Deltaproteobacteria</taxon>
        <taxon>Bradymonadales</taxon>
        <taxon>Bradymonadaceae</taxon>
        <taxon>Persicimonas</taxon>
    </lineage>
</organism>
<comment type="similarity">
    <text evidence="13">Belongs to the group II decarboxylase family. Sphingosine-1-phosphate lyase subfamily.</text>
</comment>
<comment type="pathway">
    <text evidence="4">Sphingolipid metabolism.</text>
</comment>
<dbReference type="InterPro" id="IPR015422">
    <property type="entry name" value="PyrdxlP-dep_Trfase_small"/>
</dbReference>
<gene>
    <name evidence="16" type="ORF">FIV42_07620</name>
</gene>
<dbReference type="GO" id="GO:0016830">
    <property type="term" value="F:carbon-carbon lyase activity"/>
    <property type="evidence" value="ECO:0007669"/>
    <property type="project" value="InterPro"/>
</dbReference>
<sequence>MSDSVNIPEEGIAKDDILEAMRGYREGDADWKAGRTWSLVYYAGEEHYDLLKEAYTMFMSANGLNPMAFKSLKRMEAEVVRMTAGMLHGDEEVVGTMTSGGTESILMAVKAARERAGFLQKWPMRPEIVAPRTIHPAFSKAAHYFGAKMRYVELDEDYRVDVDALEKAIGPRTMLVAASAPQYPHGMVDPIEEIAQITRKKGVPFHVDACFGGFMLPWVEKLGYDVPVFDFRIDGVTSMSADVHKYGYAAKGASVVLYRDMSYLKHQFFVETEFPGGIYASPTMAGTRPGGAIAAAWAAMRSLGEDGYMELAKGAMDAKGELVEGIEALDALEILGSKHATVVCFRSKDPGVDTYALADQLQERGWAFDRQQKPASLHCTVNAHNASVIGEFLADLEEAVEHVRAHPELSSEGDAAMYGMMAKIPVRSAVKMSVRKVMEEMYGKNAAEPDLGSITGDEDSDWMLQLVGRYGDRVLDVLDEVDNVRKRVTRMILG</sequence>
<keyword evidence="16" id="KW-0808">Transferase</keyword>
<dbReference type="FunFam" id="3.40.640.10:FF:000020">
    <property type="entry name" value="sphingosine-1-phosphate lyase 1"/>
    <property type="match status" value="1"/>
</dbReference>
<keyword evidence="9" id="KW-1133">Transmembrane helix</keyword>
<keyword evidence="5" id="KW-0812">Transmembrane</keyword>
<dbReference type="PANTHER" id="PTHR42735:SF9">
    <property type="entry name" value="SPHINGOSINE-1-PHOSPHATE LYASE"/>
    <property type="match status" value="1"/>
</dbReference>
<reference evidence="16 17" key="1">
    <citation type="submission" date="2019-06" db="EMBL/GenBank/DDBJ databases">
        <title>Persicimonas caeni gen. nov., sp. nov., a predatory bacterium isolated from solar saltern.</title>
        <authorList>
            <person name="Wang S."/>
        </authorList>
    </citation>
    <scope>NUCLEOTIDE SEQUENCE [LARGE SCALE GENOMIC DNA]</scope>
    <source>
        <strain evidence="16 17">YN101</strain>
    </source>
</reference>
<dbReference type="GO" id="GO:0019752">
    <property type="term" value="P:carboxylic acid metabolic process"/>
    <property type="evidence" value="ECO:0007669"/>
    <property type="project" value="InterPro"/>
</dbReference>
<dbReference type="RefSeq" id="WP_141197096.1">
    <property type="nucleotide sequence ID" value="NZ_CP041186.1"/>
</dbReference>
<keyword evidence="10" id="KW-0443">Lipid metabolism</keyword>
<dbReference type="GO" id="GO:0030170">
    <property type="term" value="F:pyridoxal phosphate binding"/>
    <property type="evidence" value="ECO:0007669"/>
    <property type="project" value="InterPro"/>
</dbReference>
<evidence type="ECO:0000313" key="16">
    <source>
        <dbReference type="EMBL" id="QDG50604.1"/>
    </source>
</evidence>
<dbReference type="InterPro" id="IPR002129">
    <property type="entry name" value="PyrdxlP-dep_de-COase"/>
</dbReference>
<dbReference type="AlphaFoldDB" id="A0A4Y6PQK4"/>
<keyword evidence="11" id="KW-0472">Membrane</keyword>
<dbReference type="GO" id="GO:0006665">
    <property type="term" value="P:sphingolipid metabolic process"/>
    <property type="evidence" value="ECO:0007669"/>
    <property type="project" value="UniProtKB-KW"/>
</dbReference>
<comment type="subcellular location">
    <subcellularLocation>
        <location evidence="2">Endoplasmic reticulum membrane</location>
        <topology evidence="2">Single-pass membrane protein</topology>
    </subcellularLocation>
</comment>
<keyword evidence="17" id="KW-1185">Reference proteome</keyword>
<dbReference type="PANTHER" id="PTHR42735">
    <property type="match status" value="1"/>
</dbReference>
<evidence type="ECO:0000256" key="13">
    <source>
        <dbReference type="ARBA" id="ARBA00038302"/>
    </source>
</evidence>
<evidence type="ECO:0000256" key="9">
    <source>
        <dbReference type="ARBA" id="ARBA00022989"/>
    </source>
</evidence>
<dbReference type="OrthoDB" id="9803665at2"/>
<evidence type="ECO:0000256" key="14">
    <source>
        <dbReference type="PIRSR" id="PIRSR602129-50"/>
    </source>
</evidence>
<dbReference type="Gene3D" id="3.90.1150.10">
    <property type="entry name" value="Aspartate Aminotransferase, domain 1"/>
    <property type="match status" value="1"/>
</dbReference>
<keyword evidence="6" id="KW-0256">Endoplasmic reticulum</keyword>
<dbReference type="Gene3D" id="6.10.140.2150">
    <property type="match status" value="1"/>
</dbReference>
<name>A0A4Y6PQK4_PERCE</name>
<dbReference type="InterPro" id="IPR050477">
    <property type="entry name" value="GrpII_AminoAcid_Decarb"/>
</dbReference>
<keyword evidence="8" id="KW-0746">Sphingolipid metabolism</keyword>
<dbReference type="InterPro" id="IPR015424">
    <property type="entry name" value="PyrdxlP-dep_Trfase"/>
</dbReference>